<dbReference type="Proteomes" id="UP000886722">
    <property type="component" value="Unassembled WGS sequence"/>
</dbReference>
<dbReference type="EMBL" id="DVKT01000034">
    <property type="protein sequence ID" value="HIT39297.1"/>
    <property type="molecule type" value="Genomic_DNA"/>
</dbReference>
<dbReference type="NCBIfam" id="TIGR03511">
    <property type="entry name" value="GldH_lipo"/>
    <property type="match status" value="1"/>
</dbReference>
<reference evidence="1" key="1">
    <citation type="submission" date="2020-10" db="EMBL/GenBank/DDBJ databases">
        <authorList>
            <person name="Gilroy R."/>
        </authorList>
    </citation>
    <scope>NUCLEOTIDE SEQUENCE</scope>
    <source>
        <strain evidence="1">21143</strain>
    </source>
</reference>
<dbReference type="InterPro" id="IPR020018">
    <property type="entry name" value="Motility-assoc_lipoprot_GldH"/>
</dbReference>
<name>A0A9D1KEB7_9BACT</name>
<sequence>MSRVGFYIILFFVFLSGCRFAPNEMQEYRHLDGKGWYVDSLVRVSLPVIDTAGAYDLCVGLRYTDDYRYSNLWLFITTVSPDSVQTTDTLNCVLADEYGRWLGAGIGVLMQQEIPFKSSFRFDKSGIWHIIVQQGMRDSSLVGITDIGVKVLPE</sequence>
<proteinExistence type="predicted"/>
<evidence type="ECO:0000313" key="2">
    <source>
        <dbReference type="Proteomes" id="UP000886722"/>
    </source>
</evidence>
<evidence type="ECO:0000313" key="1">
    <source>
        <dbReference type="EMBL" id="HIT39297.1"/>
    </source>
</evidence>
<accession>A0A9D1KEB7</accession>
<organism evidence="1 2">
    <name type="scientific">Candidatus Caccoplasma intestinavium</name>
    <dbReference type="NCBI Taxonomy" id="2840716"/>
    <lineage>
        <taxon>Bacteria</taxon>
        <taxon>Pseudomonadati</taxon>
        <taxon>Bacteroidota</taxon>
        <taxon>Bacteroidia</taxon>
        <taxon>Bacteroidales</taxon>
        <taxon>Bacteroidaceae</taxon>
        <taxon>Bacteroidaceae incertae sedis</taxon>
        <taxon>Candidatus Caccoplasma</taxon>
    </lineage>
</organism>
<protein>
    <submittedName>
        <fullName evidence="1">Gliding motility lipoprotein GldH</fullName>
    </submittedName>
</protein>
<comment type="caution">
    <text evidence="1">The sequence shown here is derived from an EMBL/GenBank/DDBJ whole genome shotgun (WGS) entry which is preliminary data.</text>
</comment>
<reference evidence="1" key="2">
    <citation type="journal article" date="2021" name="PeerJ">
        <title>Extensive microbial diversity within the chicken gut microbiome revealed by metagenomics and culture.</title>
        <authorList>
            <person name="Gilroy R."/>
            <person name="Ravi A."/>
            <person name="Getino M."/>
            <person name="Pursley I."/>
            <person name="Horton D.L."/>
            <person name="Alikhan N.F."/>
            <person name="Baker D."/>
            <person name="Gharbi K."/>
            <person name="Hall N."/>
            <person name="Watson M."/>
            <person name="Adriaenssens E.M."/>
            <person name="Foster-Nyarko E."/>
            <person name="Jarju S."/>
            <person name="Secka A."/>
            <person name="Antonio M."/>
            <person name="Oren A."/>
            <person name="Chaudhuri R.R."/>
            <person name="La Ragione R."/>
            <person name="Hildebrand F."/>
            <person name="Pallen M.J."/>
        </authorList>
    </citation>
    <scope>NUCLEOTIDE SEQUENCE</scope>
    <source>
        <strain evidence="1">21143</strain>
    </source>
</reference>
<gene>
    <name evidence="1" type="ORF">IAD06_04590</name>
</gene>
<dbReference type="PROSITE" id="PS51257">
    <property type="entry name" value="PROKAR_LIPOPROTEIN"/>
    <property type="match status" value="1"/>
</dbReference>
<dbReference type="Pfam" id="PF14109">
    <property type="entry name" value="GldH_lipo"/>
    <property type="match status" value="1"/>
</dbReference>
<dbReference type="AlphaFoldDB" id="A0A9D1KEB7"/>
<keyword evidence="1" id="KW-0449">Lipoprotein</keyword>